<dbReference type="EMBL" id="IACI01096142">
    <property type="protein sequence ID" value="LAA31923.1"/>
    <property type="molecule type" value="Transcribed_RNA"/>
</dbReference>
<accession>A0A2H6NJB7</accession>
<reference evidence="2" key="2">
    <citation type="submission" date="2017-12" db="EMBL/GenBank/DDBJ databases">
        <title>Coralsnake Venomics: Analyses of Venom Gland Transcriptomes and Proteomes of Six Brazilian Taxa.</title>
        <authorList>
            <person name="Aird S.D."/>
            <person name="Jorge da Silva N."/>
            <person name="Qiu L."/>
            <person name="Villar-Briones A."/>
            <person name="Aparecida-Saddi V."/>
            <person name="Campos-Telles M.P."/>
            <person name="Grau M."/>
            <person name="Mikheyev A.S."/>
        </authorList>
    </citation>
    <scope>NUCLEOTIDE SEQUENCE</scope>
    <source>
        <tissue evidence="2">Venom_gland</tissue>
    </source>
</reference>
<feature type="region of interest" description="Disordered" evidence="1">
    <location>
        <begin position="102"/>
        <end position="135"/>
    </location>
</feature>
<evidence type="ECO:0000313" key="2">
    <source>
        <dbReference type="EMBL" id="LAA31923.1"/>
    </source>
</evidence>
<dbReference type="AlphaFoldDB" id="A0A2H6NJB7"/>
<protein>
    <submittedName>
        <fullName evidence="2">Uncharacterized protein</fullName>
    </submittedName>
</protein>
<name>A0A2H6NJB7_9SAUR</name>
<sequence length="135" mass="15260">MLLSLIFRLTSPGLEHSSFLCGLPDDSMNQLLQQHDNCQEQYHHHEQLLSLCHSTPQKKMENSIMEDMTNSVFHTDSTCCLSLVSAEHTEGTDLCQKRRHAWPTNPEDVSSGESSEKYLNSLPLHNSSDTCSSIR</sequence>
<evidence type="ECO:0000256" key="1">
    <source>
        <dbReference type="SAM" id="MobiDB-lite"/>
    </source>
</evidence>
<reference evidence="2" key="1">
    <citation type="submission" date="2017-07" db="EMBL/GenBank/DDBJ databases">
        <authorList>
            <person name="Mikheyev A."/>
            <person name="Grau M."/>
        </authorList>
    </citation>
    <scope>NUCLEOTIDE SEQUENCE</scope>
    <source>
        <tissue evidence="2">Venom_gland</tissue>
    </source>
</reference>
<organism evidence="2">
    <name type="scientific">Micrurus carvalhoi</name>
    <dbReference type="NCBI Taxonomy" id="3147026"/>
    <lineage>
        <taxon>Eukaryota</taxon>
        <taxon>Metazoa</taxon>
        <taxon>Chordata</taxon>
        <taxon>Craniata</taxon>
        <taxon>Vertebrata</taxon>
        <taxon>Euteleostomi</taxon>
        <taxon>Lepidosauria</taxon>
        <taxon>Squamata</taxon>
        <taxon>Bifurcata</taxon>
        <taxon>Unidentata</taxon>
        <taxon>Episquamata</taxon>
        <taxon>Toxicofera</taxon>
        <taxon>Serpentes</taxon>
        <taxon>Colubroidea</taxon>
        <taxon>Elapidae</taxon>
        <taxon>Elapinae</taxon>
        <taxon>Micrurus</taxon>
    </lineage>
</organism>
<feature type="compositionally biased region" description="Polar residues" evidence="1">
    <location>
        <begin position="123"/>
        <end position="135"/>
    </location>
</feature>
<proteinExistence type="predicted"/>